<evidence type="ECO:0000256" key="5">
    <source>
        <dbReference type="ARBA" id="ARBA00022729"/>
    </source>
</evidence>
<comment type="caution">
    <text evidence="10">The sequence shown here is derived from an EMBL/GenBank/DDBJ whole genome shotgun (WGS) entry which is preliminary data.</text>
</comment>
<keyword evidence="4" id="KW-0479">Metal-binding</keyword>
<evidence type="ECO:0000256" key="8">
    <source>
        <dbReference type="SAM" id="Phobius"/>
    </source>
</evidence>
<dbReference type="GO" id="GO:0046872">
    <property type="term" value="F:metal ion binding"/>
    <property type="evidence" value="ECO:0007669"/>
    <property type="project" value="UniProtKB-KW"/>
</dbReference>
<dbReference type="RefSeq" id="WP_353682985.1">
    <property type="nucleotide sequence ID" value="NZ_PFNG01000001.1"/>
</dbReference>
<keyword evidence="8" id="KW-0812">Transmembrane</keyword>
<keyword evidence="8" id="KW-1133">Transmembrane helix</keyword>
<dbReference type="PANTHER" id="PTHR35038">
    <property type="entry name" value="DISSIMILATORY SULFITE REDUCTASE SIRA"/>
    <property type="match status" value="1"/>
</dbReference>
<evidence type="ECO:0000256" key="1">
    <source>
        <dbReference type="ARBA" id="ARBA00004196"/>
    </source>
</evidence>
<evidence type="ECO:0000259" key="9">
    <source>
        <dbReference type="Pfam" id="PF03264"/>
    </source>
</evidence>
<dbReference type="SUPFAM" id="SSF48695">
    <property type="entry name" value="Multiheme cytochromes"/>
    <property type="match status" value="1"/>
</dbReference>
<evidence type="ECO:0000313" key="10">
    <source>
        <dbReference type="EMBL" id="PIZ42713.1"/>
    </source>
</evidence>
<protein>
    <recommendedName>
        <fullName evidence="9">NapC/NirT cytochrome c N-terminal domain-containing protein</fullName>
    </recommendedName>
</protein>
<feature type="domain" description="NapC/NirT cytochrome c N-terminal" evidence="9">
    <location>
        <begin position="36"/>
        <end position="178"/>
    </location>
</feature>
<evidence type="ECO:0000256" key="6">
    <source>
        <dbReference type="ARBA" id="ARBA00022982"/>
    </source>
</evidence>
<name>A0A2M7TBX5_9ACTN</name>
<evidence type="ECO:0000256" key="3">
    <source>
        <dbReference type="ARBA" id="ARBA00022617"/>
    </source>
</evidence>
<dbReference type="Pfam" id="PF03264">
    <property type="entry name" value="Cytochrom_NNT"/>
    <property type="match status" value="1"/>
</dbReference>
<comment type="subcellular location">
    <subcellularLocation>
        <location evidence="1">Cell envelope</location>
    </subcellularLocation>
</comment>
<dbReference type="PANTHER" id="PTHR35038:SF5">
    <property type="entry name" value="CYTOCHROME C-TYPE PROTEIN NRFB"/>
    <property type="match status" value="1"/>
</dbReference>
<keyword evidence="5" id="KW-0732">Signal</keyword>
<accession>A0A2M7TBX5</accession>
<evidence type="ECO:0000313" key="11">
    <source>
        <dbReference type="Proteomes" id="UP000230956"/>
    </source>
</evidence>
<reference evidence="11" key="1">
    <citation type="submission" date="2017-09" db="EMBL/GenBank/DDBJ databases">
        <title>Depth-based differentiation of microbial function through sediment-hosted aquifers and enrichment of novel symbionts in the deep terrestrial subsurface.</title>
        <authorList>
            <person name="Probst A.J."/>
            <person name="Ladd B."/>
            <person name="Jarett J.K."/>
            <person name="Geller-Mcgrath D.E."/>
            <person name="Sieber C.M.K."/>
            <person name="Emerson J.B."/>
            <person name="Anantharaman K."/>
            <person name="Thomas B.C."/>
            <person name="Malmstrom R."/>
            <person name="Stieglmeier M."/>
            <person name="Klingl A."/>
            <person name="Woyke T."/>
            <person name="Ryan C.M."/>
            <person name="Banfield J.F."/>
        </authorList>
    </citation>
    <scope>NUCLEOTIDE SEQUENCE [LARGE SCALE GENOMIC DNA]</scope>
</reference>
<dbReference type="AlphaFoldDB" id="A0A2M7TBX5"/>
<dbReference type="InterPro" id="IPR005126">
    <property type="entry name" value="NapC/NirT_cyt_c_N"/>
</dbReference>
<keyword evidence="3" id="KW-0349">Heme</keyword>
<gene>
    <name evidence="10" type="ORF">COY37_00055</name>
</gene>
<feature type="transmembrane region" description="Helical" evidence="8">
    <location>
        <begin position="36"/>
        <end position="58"/>
    </location>
</feature>
<evidence type="ECO:0000256" key="4">
    <source>
        <dbReference type="ARBA" id="ARBA00022723"/>
    </source>
</evidence>
<organism evidence="10 11">
    <name type="scientific">Candidatus Aquicultor secundus</name>
    <dbReference type="NCBI Taxonomy" id="1973895"/>
    <lineage>
        <taxon>Bacteria</taxon>
        <taxon>Bacillati</taxon>
        <taxon>Actinomycetota</taxon>
        <taxon>Candidatus Aquicultoria</taxon>
        <taxon>Candidatus Aquicultorales</taxon>
        <taxon>Candidatus Aquicultoraceae</taxon>
        <taxon>Candidatus Aquicultor</taxon>
    </lineage>
</organism>
<dbReference type="GO" id="GO:0016491">
    <property type="term" value="F:oxidoreductase activity"/>
    <property type="evidence" value="ECO:0007669"/>
    <property type="project" value="TreeGrafter"/>
</dbReference>
<dbReference type="Proteomes" id="UP000230956">
    <property type="component" value="Unassembled WGS sequence"/>
</dbReference>
<dbReference type="GO" id="GO:0030313">
    <property type="term" value="C:cell envelope"/>
    <property type="evidence" value="ECO:0007669"/>
    <property type="project" value="UniProtKB-SubCell"/>
</dbReference>
<evidence type="ECO:0000256" key="7">
    <source>
        <dbReference type="ARBA" id="ARBA00023004"/>
    </source>
</evidence>
<dbReference type="InterPro" id="IPR051829">
    <property type="entry name" value="Multiheme_Cytochr_ET"/>
</dbReference>
<keyword evidence="8" id="KW-0472">Membrane</keyword>
<keyword evidence="7" id="KW-0408">Iron</keyword>
<dbReference type="Gene3D" id="1.10.3820.10">
    <property type="entry name" value="Di-heme elbow motif domain"/>
    <property type="match status" value="1"/>
</dbReference>
<evidence type="ECO:0000256" key="2">
    <source>
        <dbReference type="ARBA" id="ARBA00022448"/>
    </source>
</evidence>
<proteinExistence type="predicted"/>
<sequence>MLQSSKMRKFNFRNTKSRIRVPRLSLPDLHGPRSRLLLIIAGVVGFAIIAAAGYGFWYTSQPEYCKSCHELSPAIQSWQKQSLHAEVDCGVCHYTGPLGFLKQKTDLAVEIYRHYTNSYQQPINVDSALSKKIDNDGCLQCHTPKRIVTPTKGLKMNHNIHLKKGINCTTCHNRAGHPGLPEYRTFLTMDGCFRCHGLSKSALAPGSCFTCHPQKGFDLVPSDGYLNHKTGTWRIPDHGKTALKNIEPCLMCHQKTFCRGCHGVEVPHTDKFIKQDHGGIGSQNPQICKKCHRQQDFCNSCHHKGFIGPPGSWIPMHRYVVAKQGPAYCFNCHGPTFCAWCHVRGQKQPNSERLKPDPAFQTSQQ</sequence>
<dbReference type="EMBL" id="PFNG01000001">
    <property type="protein sequence ID" value="PIZ42713.1"/>
    <property type="molecule type" value="Genomic_DNA"/>
</dbReference>
<dbReference type="InterPro" id="IPR038266">
    <property type="entry name" value="NapC/NirT_cytc_sf"/>
</dbReference>
<keyword evidence="2" id="KW-0813">Transport</keyword>
<keyword evidence="6" id="KW-0249">Electron transport</keyword>
<dbReference type="InterPro" id="IPR036280">
    <property type="entry name" value="Multihaem_cyt_sf"/>
</dbReference>